<feature type="transmembrane region" description="Helical" evidence="17">
    <location>
        <begin position="983"/>
        <end position="1003"/>
    </location>
</feature>
<feature type="transmembrane region" description="Helical" evidence="17">
    <location>
        <begin position="955"/>
        <end position="977"/>
    </location>
</feature>
<dbReference type="InterPro" id="IPR053951">
    <property type="entry name" value="K_trans_N"/>
</dbReference>
<dbReference type="InterPro" id="IPR053952">
    <property type="entry name" value="K_trans_C"/>
</dbReference>
<dbReference type="GO" id="GO:0005524">
    <property type="term" value="F:ATP binding"/>
    <property type="evidence" value="ECO:0007669"/>
    <property type="project" value="UniProtKB-KW"/>
</dbReference>
<evidence type="ECO:0000256" key="9">
    <source>
        <dbReference type="ARBA" id="ARBA00022777"/>
    </source>
</evidence>
<feature type="compositionally biased region" description="Basic residues" evidence="18">
    <location>
        <begin position="458"/>
        <end position="469"/>
    </location>
</feature>
<dbReference type="FunFam" id="1.10.510.10:FF:000046">
    <property type="entry name" value="probable serine/threonine-protein kinase WNK9"/>
    <property type="match status" value="1"/>
</dbReference>
<evidence type="ECO:0000256" key="10">
    <source>
        <dbReference type="ARBA" id="ARBA00022840"/>
    </source>
</evidence>
<comment type="catalytic activity">
    <reaction evidence="15">
        <text>L-threonyl-[protein] + ATP = O-phospho-L-threonyl-[protein] + ADP + H(+)</text>
        <dbReference type="Rhea" id="RHEA:46608"/>
        <dbReference type="Rhea" id="RHEA-COMP:11060"/>
        <dbReference type="Rhea" id="RHEA-COMP:11605"/>
        <dbReference type="ChEBI" id="CHEBI:15378"/>
        <dbReference type="ChEBI" id="CHEBI:30013"/>
        <dbReference type="ChEBI" id="CHEBI:30616"/>
        <dbReference type="ChEBI" id="CHEBI:61977"/>
        <dbReference type="ChEBI" id="CHEBI:456216"/>
        <dbReference type="EC" id="2.7.11.1"/>
    </reaction>
</comment>
<dbReference type="GO" id="GO:0005886">
    <property type="term" value="C:plasma membrane"/>
    <property type="evidence" value="ECO:0007669"/>
    <property type="project" value="TreeGrafter"/>
</dbReference>
<dbReference type="SMART" id="SM00220">
    <property type="entry name" value="S_TKc"/>
    <property type="match status" value="1"/>
</dbReference>
<reference evidence="20 21" key="1">
    <citation type="submission" date="2023-10" db="EMBL/GenBank/DDBJ databases">
        <title>Chromosome-scale genome assembly provides insights into flower coloration mechanisms of Canna indica.</title>
        <authorList>
            <person name="Li C."/>
        </authorList>
    </citation>
    <scope>NUCLEOTIDE SEQUENCE [LARGE SCALE GENOMIC DNA]</scope>
    <source>
        <tissue evidence="20">Flower</tissue>
    </source>
</reference>
<keyword evidence="8" id="KW-0547">Nucleotide-binding</keyword>
<proteinExistence type="inferred from homology"/>
<evidence type="ECO:0000256" key="17">
    <source>
        <dbReference type="RuleBase" id="RU321113"/>
    </source>
</evidence>
<feature type="transmembrane region" description="Helical" evidence="17">
    <location>
        <begin position="723"/>
        <end position="745"/>
    </location>
</feature>
<dbReference type="GO" id="GO:0004674">
    <property type="term" value="F:protein serine/threonine kinase activity"/>
    <property type="evidence" value="ECO:0007669"/>
    <property type="project" value="UniProtKB-KW"/>
</dbReference>
<evidence type="ECO:0000256" key="11">
    <source>
        <dbReference type="ARBA" id="ARBA00022958"/>
    </source>
</evidence>
<feature type="domain" description="Protein kinase" evidence="19">
    <location>
        <begin position="31"/>
        <end position="289"/>
    </location>
</feature>
<dbReference type="PANTHER" id="PTHR30540:SF6">
    <property type="entry name" value="POTASSIUM TRANSPORTER 2"/>
    <property type="match status" value="1"/>
</dbReference>
<keyword evidence="11 17" id="KW-0630">Potassium</keyword>
<dbReference type="InterPro" id="IPR003855">
    <property type="entry name" value="K+_transporter"/>
</dbReference>
<evidence type="ECO:0000259" key="19">
    <source>
        <dbReference type="PROSITE" id="PS50011"/>
    </source>
</evidence>
<keyword evidence="5 17" id="KW-0633">Potassium transport</keyword>
<evidence type="ECO:0000256" key="8">
    <source>
        <dbReference type="ARBA" id="ARBA00022741"/>
    </source>
</evidence>
<evidence type="ECO:0000256" key="1">
    <source>
        <dbReference type="ARBA" id="ARBA00004141"/>
    </source>
</evidence>
<accession>A0AAQ3JZ65</accession>
<feature type="transmembrane region" description="Helical" evidence="17">
    <location>
        <begin position="652"/>
        <end position="677"/>
    </location>
</feature>
<dbReference type="Proteomes" id="UP001327560">
    <property type="component" value="Chromosome 2"/>
</dbReference>
<dbReference type="Gene3D" id="3.30.200.20">
    <property type="entry name" value="Phosphorylase Kinase, domain 1"/>
    <property type="match status" value="1"/>
</dbReference>
<evidence type="ECO:0000313" key="20">
    <source>
        <dbReference type="EMBL" id="WOK96710.1"/>
    </source>
</evidence>
<feature type="transmembrane region" description="Helical" evidence="17">
    <location>
        <begin position="929"/>
        <end position="948"/>
    </location>
</feature>
<dbReference type="EMBL" id="CP136891">
    <property type="protein sequence ID" value="WOK96710.1"/>
    <property type="molecule type" value="Genomic_DNA"/>
</dbReference>
<evidence type="ECO:0000256" key="12">
    <source>
        <dbReference type="ARBA" id="ARBA00022989"/>
    </source>
</evidence>
<feature type="transmembrane region" description="Helical" evidence="17">
    <location>
        <begin position="847"/>
        <end position="872"/>
    </location>
</feature>
<comment type="caution">
    <text evidence="17">Lacks conserved residue(s) required for the propagation of feature annotation.</text>
</comment>
<evidence type="ECO:0000256" key="3">
    <source>
        <dbReference type="ARBA" id="ARBA00022448"/>
    </source>
</evidence>
<dbReference type="CDD" id="cd13983">
    <property type="entry name" value="STKc_WNK"/>
    <property type="match status" value="1"/>
</dbReference>
<feature type="transmembrane region" description="Helical" evidence="17">
    <location>
        <begin position="770"/>
        <end position="790"/>
    </location>
</feature>
<dbReference type="Gene3D" id="3.10.20.90">
    <property type="entry name" value="Phosphatidylinositol 3-kinase Catalytic Subunit, Chain A, domain 1"/>
    <property type="match status" value="1"/>
</dbReference>
<name>A0AAQ3JZ65_9LILI</name>
<dbReference type="Pfam" id="PF02705">
    <property type="entry name" value="K_trans"/>
    <property type="match status" value="1"/>
</dbReference>
<keyword evidence="3" id="KW-0813">Transport</keyword>
<dbReference type="SUPFAM" id="SSF56112">
    <property type="entry name" value="Protein kinase-like (PK-like)"/>
    <property type="match status" value="1"/>
</dbReference>
<keyword evidence="13 17" id="KW-0406">Ion transport</keyword>
<dbReference type="Pfam" id="PF00069">
    <property type="entry name" value="Pkinase"/>
    <property type="match status" value="1"/>
</dbReference>
<dbReference type="Gene3D" id="1.10.510.10">
    <property type="entry name" value="Transferase(Phosphotransferase) domain 1"/>
    <property type="match status" value="1"/>
</dbReference>
<dbReference type="PANTHER" id="PTHR30540">
    <property type="entry name" value="OSMOTIC STRESS POTASSIUM TRANSPORTER"/>
    <property type="match status" value="1"/>
</dbReference>
<dbReference type="InterPro" id="IPR011009">
    <property type="entry name" value="Kinase-like_dom_sf"/>
</dbReference>
<keyword evidence="14 17" id="KW-0472">Membrane</keyword>
<keyword evidence="10" id="KW-0067">ATP-binding</keyword>
<feature type="region of interest" description="Disordered" evidence="18">
    <location>
        <begin position="448"/>
        <end position="475"/>
    </location>
</feature>
<comment type="function">
    <text evidence="17">Potassium transporter.</text>
</comment>
<keyword evidence="12 17" id="KW-1133">Transmembrane helix</keyword>
<dbReference type="GO" id="GO:0015079">
    <property type="term" value="F:potassium ion transmembrane transporter activity"/>
    <property type="evidence" value="ECO:0007669"/>
    <property type="project" value="UniProtKB-UniRule"/>
</dbReference>
<gene>
    <name evidence="20" type="ORF">Cni_G05417</name>
</gene>
<comment type="catalytic activity">
    <reaction evidence="16">
        <text>L-seryl-[protein] + ATP = O-phospho-L-seryl-[protein] + ADP + H(+)</text>
        <dbReference type="Rhea" id="RHEA:17989"/>
        <dbReference type="Rhea" id="RHEA-COMP:9863"/>
        <dbReference type="Rhea" id="RHEA-COMP:11604"/>
        <dbReference type="ChEBI" id="CHEBI:15378"/>
        <dbReference type="ChEBI" id="CHEBI:29999"/>
        <dbReference type="ChEBI" id="CHEBI:30616"/>
        <dbReference type="ChEBI" id="CHEBI:83421"/>
        <dbReference type="ChEBI" id="CHEBI:456216"/>
        <dbReference type="EC" id="2.7.11.1"/>
    </reaction>
</comment>
<dbReference type="PROSITE" id="PS50011">
    <property type="entry name" value="PROTEIN_KINASE_DOM"/>
    <property type="match status" value="1"/>
</dbReference>
<dbReference type="InterPro" id="IPR008271">
    <property type="entry name" value="Ser/Thr_kinase_AS"/>
</dbReference>
<keyword evidence="7 17" id="KW-0812">Transmembrane</keyword>
<dbReference type="Pfam" id="PF22776">
    <property type="entry name" value="K_trans_C"/>
    <property type="match status" value="1"/>
</dbReference>
<evidence type="ECO:0000256" key="6">
    <source>
        <dbReference type="ARBA" id="ARBA00022679"/>
    </source>
</evidence>
<evidence type="ECO:0000256" key="2">
    <source>
        <dbReference type="ARBA" id="ARBA00008440"/>
    </source>
</evidence>
<evidence type="ECO:0000256" key="4">
    <source>
        <dbReference type="ARBA" id="ARBA00022527"/>
    </source>
</evidence>
<dbReference type="FunFam" id="3.30.200.20:FF:000075">
    <property type="entry name" value="Probable serine/threonine-protein kinase WNK1"/>
    <property type="match status" value="1"/>
</dbReference>
<evidence type="ECO:0000256" key="7">
    <source>
        <dbReference type="ARBA" id="ARBA00022692"/>
    </source>
</evidence>
<keyword evidence="9" id="KW-0418">Kinase</keyword>
<evidence type="ECO:0000256" key="13">
    <source>
        <dbReference type="ARBA" id="ARBA00023065"/>
    </source>
</evidence>
<evidence type="ECO:0000256" key="18">
    <source>
        <dbReference type="SAM" id="MobiDB-lite"/>
    </source>
</evidence>
<protein>
    <recommendedName>
        <fullName evidence="17">Potassium transporter</fullName>
    </recommendedName>
</protein>
<keyword evidence="4" id="KW-0723">Serine/threonine-protein kinase</keyword>
<comment type="similarity">
    <text evidence="2 17">Belongs to the HAK/KUP transporter (TC 2.A.72.3) family.</text>
</comment>
<organism evidence="20 21">
    <name type="scientific">Canna indica</name>
    <name type="common">Indian-shot</name>
    <dbReference type="NCBI Taxonomy" id="4628"/>
    <lineage>
        <taxon>Eukaryota</taxon>
        <taxon>Viridiplantae</taxon>
        <taxon>Streptophyta</taxon>
        <taxon>Embryophyta</taxon>
        <taxon>Tracheophyta</taxon>
        <taxon>Spermatophyta</taxon>
        <taxon>Magnoliopsida</taxon>
        <taxon>Liliopsida</taxon>
        <taxon>Zingiberales</taxon>
        <taxon>Cannaceae</taxon>
        <taxon>Canna</taxon>
    </lineage>
</organism>
<dbReference type="PROSITE" id="PS00108">
    <property type="entry name" value="PROTEIN_KINASE_ST"/>
    <property type="match status" value="1"/>
</dbReference>
<keyword evidence="6" id="KW-0808">Transferase</keyword>
<evidence type="ECO:0000256" key="15">
    <source>
        <dbReference type="ARBA" id="ARBA00047899"/>
    </source>
</evidence>
<keyword evidence="21" id="KW-1185">Reference proteome</keyword>
<evidence type="ECO:0000256" key="5">
    <source>
        <dbReference type="ARBA" id="ARBA00022538"/>
    </source>
</evidence>
<feature type="transmembrane region" description="Helical" evidence="17">
    <location>
        <begin position="893"/>
        <end position="917"/>
    </location>
</feature>
<dbReference type="AlphaFoldDB" id="A0AAQ3JZ65"/>
<evidence type="ECO:0000256" key="16">
    <source>
        <dbReference type="ARBA" id="ARBA00048679"/>
    </source>
</evidence>
<comment type="subcellular location">
    <subcellularLocation>
        <location evidence="1 17">Membrane</location>
        <topology evidence="1 17">Multi-pass membrane protein</topology>
    </subcellularLocation>
</comment>
<evidence type="ECO:0000313" key="21">
    <source>
        <dbReference type="Proteomes" id="UP001327560"/>
    </source>
</evidence>
<dbReference type="InterPro" id="IPR000719">
    <property type="entry name" value="Prot_kinase_dom"/>
</dbReference>
<evidence type="ECO:0000256" key="14">
    <source>
        <dbReference type="ARBA" id="ARBA00023136"/>
    </source>
</evidence>
<feature type="transmembrane region" description="Helical" evidence="17">
    <location>
        <begin position="697"/>
        <end position="716"/>
    </location>
</feature>
<sequence>MSERRQGRDRCERTLRVFSGYAEIDPTGRYGRFDEVLGKGAMKTVYKAFDELNGIEVAWNQAKLCSVLQSPQELQRMYSEIHLLSSLHHEFIIKYHASWIDVDKRTFNFITEMFTSGTLREYRQRYPRVDIRAIKSWARQILQGLVYLHGHDPPVIHRDIKCDNIFINGHLGQVKIGDFGLAAVLQGSEPAHSVIGTPEFMAPELYEEEYNELVDVYSFGLCVLEMLTCEYPYSECLNPAQIYKKVTSGKLPDAFYGIQDPKAKRFISRCLVNISKRSSARDLLLDPFLTLDDHNGSLLTLKTIPAHGVKEIRLKGHDQLHLLEVHDPYGRDTRTNMTITGKRNVEDDTIFLKVKFFDEEGHARNIYFPFDIASDTPIDVANEMVKELEIMDREPSEIAEMIAQEVSLLVPDWKARVGANNGRHYAYNYKDDAEDGLNHPFFNDLSSPSSSQGSVFGQHHHHHHHHHHRGEWSQGRLYSDDDDLSSTHSAKYSLINYTSGNDQECRTSFHHQREDASLANESNKQCKVLMEPSRTTSSVKGKKSAEDRRWLTRNRSMVDVRSHLLHRNLLEQLKKRLFKTVGAVENIGFQKLCDGYRGTFALYSLICRNVNVSLLPNQQASDEDVSTYIYEYSPQCSHKPRIKNWIEKHKSLHVLLLIVALLGACMVIGDGVLTPAISVFSAVSGLELSLSKTHHEYAVIPITCFLILCLFALQHYGTHRVGFLFAPIIVTWLLCISTIGLYNIIKWNPLIYQKLSPYYMFKFLKKTRKAGWMSLGGIVLCMTGSEIMFADLGHFSYRAIQIAFTSCVYPALVLAYMGQAAYLSKHHEMNNSYQIGFYVYVPETVRWPVLVIAILASIVGSQSIITGTFSIISQSQSLGCFPRVKVVHTSNKVHGQIYIPEVNWVLMILCVAVALGFRNTKHMGNASGLAVITVMLVTTCLTSLVMILCWHKSPFLALAFFLFFGLIEALFFSSSLIKFLDGAWLPILLAFCLMAVMLVWHYVTIKKYEFDLQNKLSLDWLLALGDSLGISRVPGIGLVYTNLVSGVPANFSHFVTNLPAFHQILVLVCVKYVPVPFVPHDERYLIGRVGPPEFRSYRCIVRYGYRDVHQDVDSFESELIASLADFIRSEALHHGDQANDEVGSRLMVVGSSSNKWSIEEISQDASANPTVQIADERNSEQAAPRNRVKKVRFLVEEDESSKDDITEELQELLSAHESGTAIILGHSHIRAKPGSSLIKKVAIDLLYNFLRRNCRGPDVALKLPPESLLEVGMIYLL</sequence>
<feature type="transmembrane region" description="Helical" evidence="17">
    <location>
        <begin position="802"/>
        <end position="822"/>
    </location>
</feature>
<dbReference type="NCBIfam" id="TIGR00794">
    <property type="entry name" value="kup"/>
    <property type="match status" value="1"/>
</dbReference>